<dbReference type="OrthoDB" id="10044727at2759"/>
<name>A0A1Y1ZH72_9FUNG</name>
<organism evidence="1 2">
    <name type="scientific">Rhizoclosmatium globosum</name>
    <dbReference type="NCBI Taxonomy" id="329046"/>
    <lineage>
        <taxon>Eukaryota</taxon>
        <taxon>Fungi</taxon>
        <taxon>Fungi incertae sedis</taxon>
        <taxon>Chytridiomycota</taxon>
        <taxon>Chytridiomycota incertae sedis</taxon>
        <taxon>Chytridiomycetes</taxon>
        <taxon>Chytridiales</taxon>
        <taxon>Chytriomycetaceae</taxon>
        <taxon>Rhizoclosmatium</taxon>
    </lineage>
</organism>
<dbReference type="Gene3D" id="3.30.420.10">
    <property type="entry name" value="Ribonuclease H-like superfamily/Ribonuclease H"/>
    <property type="match status" value="1"/>
</dbReference>
<feature type="non-terminal residue" evidence="1">
    <location>
        <position position="1"/>
    </location>
</feature>
<reference evidence="1 2" key="1">
    <citation type="submission" date="2016-07" db="EMBL/GenBank/DDBJ databases">
        <title>Pervasive Adenine N6-methylation of Active Genes in Fungi.</title>
        <authorList>
            <consortium name="DOE Joint Genome Institute"/>
            <person name="Mondo S.J."/>
            <person name="Dannebaum R.O."/>
            <person name="Kuo R.C."/>
            <person name="Labutti K."/>
            <person name="Haridas S."/>
            <person name="Kuo A."/>
            <person name="Salamov A."/>
            <person name="Ahrendt S.R."/>
            <person name="Lipzen A."/>
            <person name="Sullivan W."/>
            <person name="Andreopoulos W.B."/>
            <person name="Clum A."/>
            <person name="Lindquist E."/>
            <person name="Daum C."/>
            <person name="Ramamoorthy G.K."/>
            <person name="Gryganskyi A."/>
            <person name="Culley D."/>
            <person name="Magnuson J.K."/>
            <person name="James T.Y."/>
            <person name="O'Malley M.A."/>
            <person name="Stajich J.E."/>
            <person name="Spatafora J.W."/>
            <person name="Visel A."/>
            <person name="Grigoriev I.V."/>
        </authorList>
    </citation>
    <scope>NUCLEOTIDE SEQUENCE [LARGE SCALE GENOMIC DNA]</scope>
    <source>
        <strain evidence="1 2">JEL800</strain>
    </source>
</reference>
<gene>
    <name evidence="1" type="ORF">BCR33DRAFT_674678</name>
</gene>
<evidence type="ECO:0008006" key="3">
    <source>
        <dbReference type="Google" id="ProtNLM"/>
    </source>
</evidence>
<dbReference type="EMBL" id="MCGO01000419">
    <property type="protein sequence ID" value="ORY09559.1"/>
    <property type="molecule type" value="Genomic_DNA"/>
</dbReference>
<protein>
    <recommendedName>
        <fullName evidence="3">Tc1-like transposase DDE domain-containing protein</fullName>
    </recommendedName>
</protein>
<accession>A0A1Y1ZH72</accession>
<evidence type="ECO:0000313" key="2">
    <source>
        <dbReference type="Proteomes" id="UP000193642"/>
    </source>
</evidence>
<dbReference type="GO" id="GO:0003676">
    <property type="term" value="F:nucleic acid binding"/>
    <property type="evidence" value="ECO:0007669"/>
    <property type="project" value="InterPro"/>
</dbReference>
<dbReference type="AlphaFoldDB" id="A0A1Y1ZH72"/>
<keyword evidence="2" id="KW-1185">Reference proteome</keyword>
<dbReference type="InterPro" id="IPR036397">
    <property type="entry name" value="RNaseH_sf"/>
</dbReference>
<dbReference type="Proteomes" id="UP000193642">
    <property type="component" value="Unassembled WGS sequence"/>
</dbReference>
<sequence>HIFDMLPKFHPEFNPIEKFWGAFKCYTRENCNYSLPGLQKTVPESFQSVSLDLIKRYFWRCFRGMDGYRQGLFL</sequence>
<proteinExistence type="predicted"/>
<comment type="caution">
    <text evidence="1">The sequence shown here is derived from an EMBL/GenBank/DDBJ whole genome shotgun (WGS) entry which is preliminary data.</text>
</comment>
<evidence type="ECO:0000313" key="1">
    <source>
        <dbReference type="EMBL" id="ORY09559.1"/>
    </source>
</evidence>